<reference evidence="1 2" key="1">
    <citation type="submission" date="2019-11" db="EMBL/GenBank/DDBJ databases">
        <title>Whole genome sequence of Oryza granulata.</title>
        <authorList>
            <person name="Li W."/>
        </authorList>
    </citation>
    <scope>NUCLEOTIDE SEQUENCE [LARGE SCALE GENOMIC DNA]</scope>
    <source>
        <strain evidence="2">cv. Menghai</strain>
        <tissue evidence="1">Leaf</tissue>
    </source>
</reference>
<evidence type="ECO:0000313" key="2">
    <source>
        <dbReference type="Proteomes" id="UP000479710"/>
    </source>
</evidence>
<protein>
    <submittedName>
        <fullName evidence="1">Uncharacterized protein</fullName>
    </submittedName>
</protein>
<sequence length="60" mass="7083">MQHYYHRAQAALEPFGVELNDPQEEMPEKYAMAFGPVNEALEKMPCHWRRSHGWNPGSRR</sequence>
<dbReference type="Proteomes" id="UP000479710">
    <property type="component" value="Unassembled WGS sequence"/>
</dbReference>
<organism evidence="1 2">
    <name type="scientific">Oryza meyeriana var. granulata</name>
    <dbReference type="NCBI Taxonomy" id="110450"/>
    <lineage>
        <taxon>Eukaryota</taxon>
        <taxon>Viridiplantae</taxon>
        <taxon>Streptophyta</taxon>
        <taxon>Embryophyta</taxon>
        <taxon>Tracheophyta</taxon>
        <taxon>Spermatophyta</taxon>
        <taxon>Magnoliopsida</taxon>
        <taxon>Liliopsida</taxon>
        <taxon>Poales</taxon>
        <taxon>Poaceae</taxon>
        <taxon>BOP clade</taxon>
        <taxon>Oryzoideae</taxon>
        <taxon>Oryzeae</taxon>
        <taxon>Oryzinae</taxon>
        <taxon>Oryza</taxon>
        <taxon>Oryza meyeriana</taxon>
    </lineage>
</organism>
<dbReference type="EMBL" id="SPHZ02000009">
    <property type="protein sequence ID" value="KAF0900788.1"/>
    <property type="molecule type" value="Genomic_DNA"/>
</dbReference>
<dbReference type="AlphaFoldDB" id="A0A6G1CJZ6"/>
<keyword evidence="2" id="KW-1185">Reference proteome</keyword>
<evidence type="ECO:0000313" key="1">
    <source>
        <dbReference type="EMBL" id="KAF0900788.1"/>
    </source>
</evidence>
<proteinExistence type="predicted"/>
<comment type="caution">
    <text evidence="1">The sequence shown here is derived from an EMBL/GenBank/DDBJ whole genome shotgun (WGS) entry which is preliminary data.</text>
</comment>
<name>A0A6G1CJZ6_9ORYZ</name>
<accession>A0A6G1CJZ6</accession>
<gene>
    <name evidence="1" type="ORF">E2562_035249</name>
</gene>